<evidence type="ECO:0000313" key="2">
    <source>
        <dbReference type="EMBL" id="GHE34419.1"/>
    </source>
</evidence>
<accession>A0A919DDY7</accession>
<name>A0A919DDY7_9GAMM</name>
<dbReference type="Pfam" id="PF11026">
    <property type="entry name" value="DUF2721"/>
    <property type="match status" value="1"/>
</dbReference>
<evidence type="ECO:0000256" key="1">
    <source>
        <dbReference type="SAM" id="Phobius"/>
    </source>
</evidence>
<dbReference type="Proteomes" id="UP000636453">
    <property type="component" value="Unassembled WGS sequence"/>
</dbReference>
<keyword evidence="1" id="KW-0812">Transmembrane</keyword>
<keyword evidence="3" id="KW-1185">Reference proteome</keyword>
<dbReference type="EMBL" id="BNCF01000007">
    <property type="protein sequence ID" value="GHE34419.1"/>
    <property type="molecule type" value="Genomic_DNA"/>
</dbReference>
<evidence type="ECO:0008006" key="4">
    <source>
        <dbReference type="Google" id="ProtNLM"/>
    </source>
</evidence>
<organism evidence="2 3">
    <name type="scientific">Vulcaniibacterium thermophilum</name>
    <dbReference type="NCBI Taxonomy" id="1169913"/>
    <lineage>
        <taxon>Bacteria</taxon>
        <taxon>Pseudomonadati</taxon>
        <taxon>Pseudomonadota</taxon>
        <taxon>Gammaproteobacteria</taxon>
        <taxon>Lysobacterales</taxon>
        <taxon>Lysobacteraceae</taxon>
        <taxon>Vulcaniibacterium</taxon>
    </lineage>
</organism>
<dbReference type="InterPro" id="IPR021279">
    <property type="entry name" value="DUF2721"/>
</dbReference>
<sequence length="167" mass="18514">MPQNAAYAHYAILTAMLAPAFFLTATGSLLMSANNRLARVIDRLRMVLKELEDATDPQYRAVLEGRIAMQRRRSVLVLRGSQLLYLAISFFVGTSLAVAADAVFGYRLTVMPTVLAALGVLALFAASLFLARESMLAIQAINEEMDHRYMVARMRRREDAGTERGSQ</sequence>
<dbReference type="AlphaFoldDB" id="A0A919DDY7"/>
<gene>
    <name evidence="2" type="ORF">GCM10007167_15790</name>
</gene>
<evidence type="ECO:0000313" key="3">
    <source>
        <dbReference type="Proteomes" id="UP000636453"/>
    </source>
</evidence>
<reference evidence="2" key="2">
    <citation type="submission" date="2020-09" db="EMBL/GenBank/DDBJ databases">
        <authorList>
            <person name="Sun Q."/>
            <person name="Kim S."/>
        </authorList>
    </citation>
    <scope>NUCLEOTIDE SEQUENCE</scope>
    <source>
        <strain evidence="2">KCTC 32020</strain>
    </source>
</reference>
<dbReference type="OrthoDB" id="5985965at2"/>
<feature type="transmembrane region" description="Helical" evidence="1">
    <location>
        <begin position="6"/>
        <end position="30"/>
    </location>
</feature>
<proteinExistence type="predicted"/>
<keyword evidence="1" id="KW-1133">Transmembrane helix</keyword>
<reference evidence="2" key="1">
    <citation type="journal article" date="2014" name="Int. J. Syst. Evol. Microbiol.">
        <title>Complete genome sequence of Corynebacterium casei LMG S-19264T (=DSM 44701T), isolated from a smear-ripened cheese.</title>
        <authorList>
            <consortium name="US DOE Joint Genome Institute (JGI-PGF)"/>
            <person name="Walter F."/>
            <person name="Albersmeier A."/>
            <person name="Kalinowski J."/>
            <person name="Ruckert C."/>
        </authorList>
    </citation>
    <scope>NUCLEOTIDE SEQUENCE</scope>
    <source>
        <strain evidence="2">KCTC 32020</strain>
    </source>
</reference>
<comment type="caution">
    <text evidence="2">The sequence shown here is derived from an EMBL/GenBank/DDBJ whole genome shotgun (WGS) entry which is preliminary data.</text>
</comment>
<feature type="transmembrane region" description="Helical" evidence="1">
    <location>
        <begin position="83"/>
        <end position="104"/>
    </location>
</feature>
<dbReference type="RefSeq" id="WP_146472196.1">
    <property type="nucleotide sequence ID" value="NZ_BNCF01000007.1"/>
</dbReference>
<feature type="transmembrane region" description="Helical" evidence="1">
    <location>
        <begin position="110"/>
        <end position="131"/>
    </location>
</feature>
<protein>
    <recommendedName>
        <fullName evidence="4">DUF2721 domain-containing protein</fullName>
    </recommendedName>
</protein>
<keyword evidence="1" id="KW-0472">Membrane</keyword>